<dbReference type="AlphaFoldDB" id="A0A6J5WYC3"/>
<sequence>MPLCPHQSPTKAKPQIRAQLQFPELLSLIFGILPKPKYSILPRPNGEALEARLQRPCQLY</sequence>
<dbReference type="EMBL" id="CAEKKB010000003">
    <property type="protein sequence ID" value="CAB4303428.1"/>
    <property type="molecule type" value="Genomic_DNA"/>
</dbReference>
<evidence type="ECO:0000313" key="4">
    <source>
        <dbReference type="Proteomes" id="UP000507245"/>
    </source>
</evidence>
<reference evidence="4" key="1">
    <citation type="journal article" date="2020" name="Genome Biol.">
        <title>Gamete binning: chromosome-level and haplotype-resolved genome assembly enabled by high-throughput single-cell sequencing of gamete genomes.</title>
        <authorList>
            <person name="Campoy J.A."/>
            <person name="Sun H."/>
            <person name="Goel M."/>
            <person name="Jiao W.-B."/>
            <person name="Folz-Donahue K."/>
            <person name="Wang N."/>
            <person name="Rubio M."/>
            <person name="Liu C."/>
            <person name="Kukat C."/>
            <person name="Ruiz D."/>
            <person name="Huettel B."/>
            <person name="Schneeberger K."/>
        </authorList>
    </citation>
    <scope>NUCLEOTIDE SEQUENCE [LARGE SCALE GENOMIC DNA]</scope>
    <source>
        <strain evidence="4">cv. Rojo Pasion</strain>
    </source>
</reference>
<name>A0A6J5WYC3_PRUAR</name>
<dbReference type="Proteomes" id="UP000507222">
    <property type="component" value="Unassembled WGS sequence"/>
</dbReference>
<reference evidence="2 3" key="2">
    <citation type="submission" date="2020-05" db="EMBL/GenBank/DDBJ databases">
        <authorList>
            <person name="Campoy J."/>
            <person name="Schneeberger K."/>
            <person name="Spophaly S."/>
        </authorList>
    </citation>
    <scope>NUCLEOTIDE SEQUENCE [LARGE SCALE GENOMIC DNA]</scope>
    <source>
        <strain evidence="2">PruArmRojPasFocal</strain>
    </source>
</reference>
<gene>
    <name evidence="1" type="ORF">CURHAP_LOCUS19769</name>
    <name evidence="2" type="ORF">ORAREDHAP_LOCUS19595</name>
</gene>
<evidence type="ECO:0000313" key="3">
    <source>
        <dbReference type="Proteomes" id="UP000507222"/>
    </source>
</evidence>
<evidence type="ECO:0000313" key="2">
    <source>
        <dbReference type="EMBL" id="CAB4303428.1"/>
    </source>
</evidence>
<evidence type="ECO:0000313" key="1">
    <source>
        <dbReference type="EMBL" id="CAB4272901.1"/>
    </source>
</evidence>
<dbReference type="EMBL" id="CAEKDK010000003">
    <property type="protein sequence ID" value="CAB4272901.1"/>
    <property type="molecule type" value="Genomic_DNA"/>
</dbReference>
<proteinExistence type="predicted"/>
<accession>A0A6J5WYC3</accession>
<organism evidence="2 4">
    <name type="scientific">Prunus armeniaca</name>
    <name type="common">Apricot</name>
    <name type="synonym">Armeniaca vulgaris</name>
    <dbReference type="NCBI Taxonomy" id="36596"/>
    <lineage>
        <taxon>Eukaryota</taxon>
        <taxon>Viridiplantae</taxon>
        <taxon>Streptophyta</taxon>
        <taxon>Embryophyta</taxon>
        <taxon>Tracheophyta</taxon>
        <taxon>Spermatophyta</taxon>
        <taxon>Magnoliopsida</taxon>
        <taxon>eudicotyledons</taxon>
        <taxon>Gunneridae</taxon>
        <taxon>Pentapetalae</taxon>
        <taxon>rosids</taxon>
        <taxon>fabids</taxon>
        <taxon>Rosales</taxon>
        <taxon>Rosaceae</taxon>
        <taxon>Amygdaloideae</taxon>
        <taxon>Amygdaleae</taxon>
        <taxon>Prunus</taxon>
    </lineage>
</organism>
<protein>
    <submittedName>
        <fullName evidence="2">Uncharacterized protein</fullName>
    </submittedName>
</protein>
<keyword evidence="4" id="KW-1185">Reference proteome</keyword>
<dbReference type="Proteomes" id="UP000507245">
    <property type="component" value="Unassembled WGS sequence"/>
</dbReference>